<dbReference type="SMART" id="SM01016">
    <property type="entry name" value="Arg_tRNA_synt_N"/>
    <property type="match status" value="1"/>
</dbReference>
<dbReference type="Gene3D" id="3.40.50.620">
    <property type="entry name" value="HUPs"/>
    <property type="match status" value="1"/>
</dbReference>
<dbReference type="InterPro" id="IPR009080">
    <property type="entry name" value="tRNAsynth_Ia_anticodon-bd"/>
</dbReference>
<comment type="similarity">
    <text evidence="2 11 12">Belongs to the class-I aminoacyl-tRNA synthetase family.</text>
</comment>
<dbReference type="HAMAP" id="MF_00123">
    <property type="entry name" value="Arg_tRNA_synth"/>
    <property type="match status" value="1"/>
</dbReference>
<keyword evidence="8 11" id="KW-0648">Protein biosynthesis</keyword>
<dbReference type="Proteomes" id="UP000184440">
    <property type="component" value="Unassembled WGS sequence"/>
</dbReference>
<dbReference type="SUPFAM" id="SSF47323">
    <property type="entry name" value="Anticodon-binding domain of a subclass of class I aminoacyl-tRNA synthetases"/>
    <property type="match status" value="1"/>
</dbReference>
<evidence type="ECO:0000256" key="1">
    <source>
        <dbReference type="ARBA" id="ARBA00004496"/>
    </source>
</evidence>
<dbReference type="Pfam" id="PF00750">
    <property type="entry name" value="tRNA-synt_1d"/>
    <property type="match status" value="2"/>
</dbReference>
<dbReference type="InterPro" id="IPR035684">
    <property type="entry name" value="ArgRS_core"/>
</dbReference>
<evidence type="ECO:0000256" key="8">
    <source>
        <dbReference type="ARBA" id="ARBA00022917"/>
    </source>
</evidence>
<evidence type="ECO:0000313" key="15">
    <source>
        <dbReference type="EMBL" id="SHM24293.1"/>
    </source>
</evidence>
<keyword evidence="6 11" id="KW-0547">Nucleotide-binding</keyword>
<dbReference type="Pfam" id="PF05746">
    <property type="entry name" value="DALR_1"/>
    <property type="match status" value="1"/>
</dbReference>
<evidence type="ECO:0000259" key="14">
    <source>
        <dbReference type="SMART" id="SM01016"/>
    </source>
</evidence>
<keyword evidence="7 11" id="KW-0067">ATP-binding</keyword>
<keyword evidence="9 11" id="KW-0030">Aminoacyl-tRNA synthetase</keyword>
<dbReference type="SUPFAM" id="SSF55190">
    <property type="entry name" value="Arginyl-tRNA synthetase (ArgRS), N-terminal 'additional' domain"/>
    <property type="match status" value="1"/>
</dbReference>
<dbReference type="InterPro" id="IPR008909">
    <property type="entry name" value="DALR_anticod-bd"/>
</dbReference>
<evidence type="ECO:0000256" key="11">
    <source>
        <dbReference type="HAMAP-Rule" id="MF_00123"/>
    </source>
</evidence>
<evidence type="ECO:0000256" key="2">
    <source>
        <dbReference type="ARBA" id="ARBA00005594"/>
    </source>
</evidence>
<dbReference type="PANTHER" id="PTHR11956">
    <property type="entry name" value="ARGINYL-TRNA SYNTHETASE"/>
    <property type="match status" value="1"/>
</dbReference>
<dbReference type="CDD" id="cd00671">
    <property type="entry name" value="ArgRS_core"/>
    <property type="match status" value="1"/>
</dbReference>
<keyword evidence="16" id="KW-1185">Reference proteome</keyword>
<evidence type="ECO:0000256" key="10">
    <source>
        <dbReference type="ARBA" id="ARBA00049339"/>
    </source>
</evidence>
<dbReference type="GO" id="GO:0005524">
    <property type="term" value="F:ATP binding"/>
    <property type="evidence" value="ECO:0007669"/>
    <property type="project" value="UniProtKB-UniRule"/>
</dbReference>
<comment type="subcellular location">
    <subcellularLocation>
        <location evidence="1 11">Cytoplasm</location>
    </subcellularLocation>
</comment>
<dbReference type="EC" id="6.1.1.19" evidence="11"/>
<evidence type="ECO:0000256" key="5">
    <source>
        <dbReference type="ARBA" id="ARBA00022598"/>
    </source>
</evidence>
<feature type="domain" description="Arginyl tRNA synthetase N-terminal" evidence="14">
    <location>
        <begin position="4"/>
        <end position="93"/>
    </location>
</feature>
<dbReference type="InterPro" id="IPR036695">
    <property type="entry name" value="Arg-tRNA-synth_N_sf"/>
</dbReference>
<dbReference type="InterPro" id="IPR005148">
    <property type="entry name" value="Arg-tRNA-synth_N"/>
</dbReference>
<dbReference type="Gene3D" id="3.30.1360.70">
    <property type="entry name" value="Arginyl tRNA synthetase N-terminal domain"/>
    <property type="match status" value="1"/>
</dbReference>
<evidence type="ECO:0000256" key="3">
    <source>
        <dbReference type="ARBA" id="ARBA00011245"/>
    </source>
</evidence>
<dbReference type="STRING" id="134849.SAMN05443668_10191"/>
<dbReference type="SMART" id="SM00836">
    <property type="entry name" value="DALR_1"/>
    <property type="match status" value="1"/>
</dbReference>
<dbReference type="SUPFAM" id="SSF52374">
    <property type="entry name" value="Nucleotidylyl transferase"/>
    <property type="match status" value="1"/>
</dbReference>
<dbReference type="InterPro" id="IPR001278">
    <property type="entry name" value="Arg-tRNA-ligase"/>
</dbReference>
<accession>A0A1M7H7E9</accession>
<dbReference type="InterPro" id="IPR014729">
    <property type="entry name" value="Rossmann-like_a/b/a_fold"/>
</dbReference>
<dbReference type="Pfam" id="PF03485">
    <property type="entry name" value="Arg_tRNA_synt_N"/>
    <property type="match status" value="1"/>
</dbReference>
<feature type="domain" description="DALR anticodon binding" evidence="13">
    <location>
        <begin position="428"/>
        <end position="551"/>
    </location>
</feature>
<dbReference type="PROSITE" id="PS00178">
    <property type="entry name" value="AA_TRNA_LIGASE_I"/>
    <property type="match status" value="1"/>
</dbReference>
<comment type="catalytic activity">
    <reaction evidence="10 11">
        <text>tRNA(Arg) + L-arginine + ATP = L-arginyl-tRNA(Arg) + AMP + diphosphate</text>
        <dbReference type="Rhea" id="RHEA:20301"/>
        <dbReference type="Rhea" id="RHEA-COMP:9658"/>
        <dbReference type="Rhea" id="RHEA-COMP:9673"/>
        <dbReference type="ChEBI" id="CHEBI:30616"/>
        <dbReference type="ChEBI" id="CHEBI:32682"/>
        <dbReference type="ChEBI" id="CHEBI:33019"/>
        <dbReference type="ChEBI" id="CHEBI:78442"/>
        <dbReference type="ChEBI" id="CHEBI:78513"/>
        <dbReference type="ChEBI" id="CHEBI:456215"/>
        <dbReference type="EC" id="6.1.1.19"/>
    </reaction>
</comment>
<dbReference type="GO" id="GO:0004814">
    <property type="term" value="F:arginine-tRNA ligase activity"/>
    <property type="evidence" value="ECO:0007669"/>
    <property type="project" value="UniProtKB-UniRule"/>
</dbReference>
<comment type="subunit">
    <text evidence="3 11">Monomer.</text>
</comment>
<evidence type="ECO:0000256" key="12">
    <source>
        <dbReference type="RuleBase" id="RU363038"/>
    </source>
</evidence>
<evidence type="ECO:0000256" key="7">
    <source>
        <dbReference type="ARBA" id="ARBA00022840"/>
    </source>
</evidence>
<dbReference type="NCBIfam" id="TIGR00456">
    <property type="entry name" value="argS"/>
    <property type="match status" value="1"/>
</dbReference>
<dbReference type="FunFam" id="1.10.730.10:FF:000008">
    <property type="entry name" value="Arginine--tRNA ligase"/>
    <property type="match status" value="1"/>
</dbReference>
<dbReference type="AlphaFoldDB" id="A0A1M7H7E9"/>
<keyword evidence="4 11" id="KW-0963">Cytoplasm</keyword>
<evidence type="ECO:0000256" key="4">
    <source>
        <dbReference type="ARBA" id="ARBA00022490"/>
    </source>
</evidence>
<dbReference type="FunFam" id="3.40.50.620:FF:000062">
    <property type="entry name" value="Arginine--tRNA ligase"/>
    <property type="match status" value="1"/>
</dbReference>
<evidence type="ECO:0000256" key="6">
    <source>
        <dbReference type="ARBA" id="ARBA00022741"/>
    </source>
</evidence>
<protein>
    <recommendedName>
        <fullName evidence="11">Arginine--tRNA ligase</fullName>
        <ecNumber evidence="11">6.1.1.19</ecNumber>
    </recommendedName>
    <alternativeName>
        <fullName evidence="11">Arginyl-tRNA synthetase</fullName>
        <shortName evidence="11">ArgRS</shortName>
    </alternativeName>
</protein>
<name>A0A1M7H7E9_9ACTN</name>
<dbReference type="OrthoDB" id="9803211at2"/>
<dbReference type="GO" id="GO:0005737">
    <property type="term" value="C:cytoplasm"/>
    <property type="evidence" value="ECO:0007669"/>
    <property type="project" value="UniProtKB-SubCell"/>
</dbReference>
<proteinExistence type="inferred from homology"/>
<evidence type="ECO:0000256" key="9">
    <source>
        <dbReference type="ARBA" id="ARBA00023146"/>
    </source>
</evidence>
<evidence type="ECO:0000313" key="16">
    <source>
        <dbReference type="Proteomes" id="UP000184440"/>
    </source>
</evidence>
<gene>
    <name evidence="11" type="primary">argS</name>
    <name evidence="15" type="ORF">SAMN05443668_10191</name>
</gene>
<organism evidence="15 16">
    <name type="scientific">Cryptosporangium aurantiacum</name>
    <dbReference type="NCBI Taxonomy" id="134849"/>
    <lineage>
        <taxon>Bacteria</taxon>
        <taxon>Bacillati</taxon>
        <taxon>Actinomycetota</taxon>
        <taxon>Actinomycetes</taxon>
        <taxon>Cryptosporangiales</taxon>
        <taxon>Cryptosporangiaceae</taxon>
        <taxon>Cryptosporangium</taxon>
    </lineage>
</organism>
<keyword evidence="5 11" id="KW-0436">Ligase</keyword>
<evidence type="ECO:0000259" key="13">
    <source>
        <dbReference type="SMART" id="SM00836"/>
    </source>
</evidence>
<dbReference type="GO" id="GO:0006420">
    <property type="term" value="P:arginyl-tRNA aminoacylation"/>
    <property type="evidence" value="ECO:0007669"/>
    <property type="project" value="UniProtKB-UniRule"/>
</dbReference>
<dbReference type="PANTHER" id="PTHR11956:SF5">
    <property type="entry name" value="ARGININE--TRNA LIGASE, CYTOPLASMIC"/>
    <property type="match status" value="1"/>
</dbReference>
<dbReference type="Gene3D" id="1.10.730.10">
    <property type="entry name" value="Isoleucyl-tRNA Synthetase, Domain 1"/>
    <property type="match status" value="1"/>
</dbReference>
<sequence>MTPDALSAAILTAARAVFTERGLDSASLPDAVTVERPRNPEHGDYATNIALQIAKRAGVKPRDLAGWLAEALATTDGIKTTDVAGPGFLNITLEAAAQGELARTIVQAAETYGRTDTLDKKRINLEFVSANPTGPVHIGGVRWAAVGDTLARLLEAAGADVTREYYFNDHGAQIDRFAKSLLAAARSEPAPEDGYGGAYIAEIAAEVLRRRPDALESPDPQEVFRQIGVDLMFDEVKRSLHDFGVDFDVYFHENSLFESGAVERAVATLREHGHIFERDGAVWLRTTDFGDDKDRPIIKSNGEAAYIAGDAAYYLDKRARGFEVCIYMLGADHTGYVRRLKSLAACAGDDPNYNIEVLIGQLVNLVKDGQPVRMSKRAGTVVTMAELVDAIGVDASRYALARSSVNQSIDIDLNLWARRTNDNPVFYVQYVAARTANVTRNARDVGITLDETAFKPELLTHEYESALLGALAEFPRVIAGAAELREPHRVAHYLESLAATYHRWYDECRVIPKGDEEITDVNRTRLWLNVATRTVVANGLRLLGVTAPERM</sequence>
<feature type="short sequence motif" description="'HIGH' region" evidence="11">
    <location>
        <begin position="130"/>
        <end position="140"/>
    </location>
</feature>
<dbReference type="InterPro" id="IPR001412">
    <property type="entry name" value="aa-tRNA-synth_I_CS"/>
</dbReference>
<dbReference type="RefSeq" id="WP_073250215.1">
    <property type="nucleotide sequence ID" value="NZ_FRCS01000001.1"/>
</dbReference>
<dbReference type="EMBL" id="FRCS01000001">
    <property type="protein sequence ID" value="SHM24293.1"/>
    <property type="molecule type" value="Genomic_DNA"/>
</dbReference>
<reference evidence="15 16" key="1">
    <citation type="submission" date="2016-11" db="EMBL/GenBank/DDBJ databases">
        <authorList>
            <person name="Jaros S."/>
            <person name="Januszkiewicz K."/>
            <person name="Wedrychowicz H."/>
        </authorList>
    </citation>
    <scope>NUCLEOTIDE SEQUENCE [LARGE SCALE GENOMIC DNA]</scope>
    <source>
        <strain evidence="15 16">DSM 46144</strain>
    </source>
</reference>
<dbReference type="PRINTS" id="PR01038">
    <property type="entry name" value="TRNASYNTHARG"/>
</dbReference>